<dbReference type="Pfam" id="PF03466">
    <property type="entry name" value="LysR_substrate"/>
    <property type="match status" value="1"/>
</dbReference>
<dbReference type="PANTHER" id="PTHR30579">
    <property type="entry name" value="TRANSCRIPTIONAL REGULATOR"/>
    <property type="match status" value="1"/>
</dbReference>
<dbReference type="Gene3D" id="1.10.10.10">
    <property type="entry name" value="Winged helix-like DNA-binding domain superfamily/Winged helix DNA-binding domain"/>
    <property type="match status" value="1"/>
</dbReference>
<dbReference type="SUPFAM" id="SSF53850">
    <property type="entry name" value="Periplasmic binding protein-like II"/>
    <property type="match status" value="1"/>
</dbReference>
<dbReference type="PANTHER" id="PTHR30579:SF3">
    <property type="entry name" value="TRANSCRIPTIONAL REGULATORY PROTEIN"/>
    <property type="match status" value="1"/>
</dbReference>
<evidence type="ECO:0000256" key="3">
    <source>
        <dbReference type="ARBA" id="ARBA00023125"/>
    </source>
</evidence>
<evidence type="ECO:0000256" key="2">
    <source>
        <dbReference type="ARBA" id="ARBA00023015"/>
    </source>
</evidence>
<evidence type="ECO:0000256" key="1">
    <source>
        <dbReference type="ARBA" id="ARBA00009437"/>
    </source>
</evidence>
<dbReference type="GO" id="GO:0003677">
    <property type="term" value="F:DNA binding"/>
    <property type="evidence" value="ECO:0007669"/>
    <property type="project" value="UniProtKB-KW"/>
</dbReference>
<dbReference type="AlphaFoldDB" id="A0A367WPE2"/>
<evidence type="ECO:0000313" key="6">
    <source>
        <dbReference type="EMBL" id="RCK42460.1"/>
    </source>
</evidence>
<evidence type="ECO:0000259" key="5">
    <source>
        <dbReference type="PROSITE" id="PS50931"/>
    </source>
</evidence>
<organism evidence="6 7">
    <name type="scientific">Thalassospira profundimaris</name>
    <dbReference type="NCBI Taxonomy" id="502049"/>
    <lineage>
        <taxon>Bacteria</taxon>
        <taxon>Pseudomonadati</taxon>
        <taxon>Pseudomonadota</taxon>
        <taxon>Alphaproteobacteria</taxon>
        <taxon>Rhodospirillales</taxon>
        <taxon>Thalassospiraceae</taxon>
        <taxon>Thalassospira</taxon>
    </lineage>
</organism>
<dbReference type="GO" id="GO:0003700">
    <property type="term" value="F:DNA-binding transcription factor activity"/>
    <property type="evidence" value="ECO:0007669"/>
    <property type="project" value="InterPro"/>
</dbReference>
<dbReference type="EMBL" id="JPWH01000030">
    <property type="protein sequence ID" value="RCK42460.1"/>
    <property type="molecule type" value="Genomic_DNA"/>
</dbReference>
<sequence>MQKGRAVKTPDWDGLRTFVVLCRAGTMSAAARELGINQTTVSRRLARLEEALGHDVLNREDGHLSPTVQGQHLLATAAAMEQNLAAYLDSLPVLADGIDKTAPSGVVRLSAVDAILDGLLVPAFADFHLNYPAVQLDLTGENRNLNIAQRETDIAIRLALPESGVFRSRRIGFMRFAIYAPRMDMDVQRANWVELAEGLSDKPEQQWLQYVFGPRTIIGRANRATLLAGMAQAGDACCLLPVCIGDRVAGLHRLTQYDVSAGREVWLLVHQDMVHLPHIRVVMDWVADIMKQSGVV</sequence>
<keyword evidence="4" id="KW-0804">Transcription</keyword>
<dbReference type="InterPro" id="IPR036388">
    <property type="entry name" value="WH-like_DNA-bd_sf"/>
</dbReference>
<dbReference type="Pfam" id="PF00126">
    <property type="entry name" value="HTH_1"/>
    <property type="match status" value="1"/>
</dbReference>
<comment type="similarity">
    <text evidence="1">Belongs to the LysR transcriptional regulatory family.</text>
</comment>
<dbReference type="SUPFAM" id="SSF46785">
    <property type="entry name" value="Winged helix' DNA-binding domain"/>
    <property type="match status" value="1"/>
</dbReference>
<dbReference type="InterPro" id="IPR000847">
    <property type="entry name" value="LysR_HTH_N"/>
</dbReference>
<dbReference type="PROSITE" id="PS50931">
    <property type="entry name" value="HTH_LYSR"/>
    <property type="match status" value="1"/>
</dbReference>
<gene>
    <name evidence="6" type="ORF">TH25_22885</name>
</gene>
<dbReference type="InterPro" id="IPR036390">
    <property type="entry name" value="WH_DNA-bd_sf"/>
</dbReference>
<dbReference type="PRINTS" id="PR00039">
    <property type="entry name" value="HTHLYSR"/>
</dbReference>
<feature type="domain" description="HTH lysR-type" evidence="5">
    <location>
        <begin position="10"/>
        <end position="67"/>
    </location>
</feature>
<evidence type="ECO:0000256" key="4">
    <source>
        <dbReference type="ARBA" id="ARBA00023163"/>
    </source>
</evidence>
<name>A0A367WPE2_9PROT</name>
<comment type="caution">
    <text evidence="6">The sequence shown here is derived from an EMBL/GenBank/DDBJ whole genome shotgun (WGS) entry which is preliminary data.</text>
</comment>
<protein>
    <recommendedName>
        <fullName evidence="5">HTH lysR-type domain-containing protein</fullName>
    </recommendedName>
</protein>
<reference evidence="6 7" key="1">
    <citation type="submission" date="2014-07" db="EMBL/GenBank/DDBJ databases">
        <title>Draft genome sequence of Thalassospira profundimaris S25-3-2.</title>
        <authorList>
            <person name="Lai Q."/>
            <person name="Shao Z."/>
        </authorList>
    </citation>
    <scope>NUCLEOTIDE SEQUENCE [LARGE SCALE GENOMIC DNA]</scope>
    <source>
        <strain evidence="6 7">S25-3-2</strain>
    </source>
</reference>
<dbReference type="InterPro" id="IPR005119">
    <property type="entry name" value="LysR_subst-bd"/>
</dbReference>
<keyword evidence="2" id="KW-0805">Transcription regulation</keyword>
<keyword evidence="3" id="KW-0238">DNA-binding</keyword>
<evidence type="ECO:0000313" key="7">
    <source>
        <dbReference type="Proteomes" id="UP000252517"/>
    </source>
</evidence>
<proteinExistence type="inferred from homology"/>
<dbReference type="OrthoDB" id="7333438at2"/>
<dbReference type="Proteomes" id="UP000252517">
    <property type="component" value="Unassembled WGS sequence"/>
</dbReference>
<dbReference type="InterPro" id="IPR050176">
    <property type="entry name" value="LTTR"/>
</dbReference>
<accession>A0A367WPE2</accession>
<dbReference type="Gene3D" id="3.40.190.10">
    <property type="entry name" value="Periplasmic binding protein-like II"/>
    <property type="match status" value="2"/>
</dbReference>